<organism evidence="1 2">
    <name type="scientific">Gordonia phage Skog</name>
    <dbReference type="NCBI Taxonomy" id="2704033"/>
    <lineage>
        <taxon>Viruses</taxon>
        <taxon>Duplodnaviria</taxon>
        <taxon>Heunggongvirae</taxon>
        <taxon>Uroviricota</taxon>
        <taxon>Caudoviricetes</taxon>
        <taxon>Skogvirus</taxon>
        <taxon>Skogvirus Skog</taxon>
    </lineage>
</organism>
<reference evidence="1 2" key="1">
    <citation type="submission" date="2020-01" db="EMBL/GenBank/DDBJ databases">
        <authorList>
            <person name="Alvaro L.E."/>
            <person name="Baker K.N."/>
            <person name="Baxter I.S."/>
            <person name="Brown M.R."/>
            <person name="Driscoll K.D."/>
            <person name="Elrubaie J.M."/>
            <person name="Feith S.L."/>
            <person name="Indihar D.F."/>
            <person name="Knoch V.T."/>
            <person name="Koirtyohann K.M."/>
            <person name="Kratz M.A."/>
            <person name="Lear A.H."/>
            <person name="Lindblom K.E."/>
            <person name="Marcus E.R."/>
            <person name="Murphy M.E."/>
            <person name="Sensor R."/>
            <person name="Sherman S.J."/>
            <person name="Swift V.R."/>
            <person name="White K.E."/>
            <person name="Wills S.J."/>
            <person name="Gatt S.M."/>
            <person name="Lohbauer S.A."/>
            <person name="Power T.R."/>
            <person name="Rosales K.A."/>
            <person name="Sisson B.M."/>
            <person name="Isern S."/>
            <person name="Michael S.F."/>
            <person name="Sunnen C.N."/>
            <person name="Garlena R.A."/>
            <person name="Russell D.A."/>
            <person name="Pope W.H."/>
            <person name="Jacobs-Sera D."/>
            <person name="Hatfull G.F."/>
        </authorList>
    </citation>
    <scope>NUCLEOTIDE SEQUENCE [LARGE SCALE GENOMIC DNA]</scope>
</reference>
<evidence type="ECO:0000313" key="2">
    <source>
        <dbReference type="Proteomes" id="UP000503093"/>
    </source>
</evidence>
<accession>A0A6G6XKD5</accession>
<dbReference type="GeneID" id="64766645"/>
<sequence length="60" mass="6854">METNELYRVDDQTLNREQLEAQVRPQLDELNRIQNTDVTFGEYLANSLLVGTIVDVSADV</sequence>
<proteinExistence type="predicted"/>
<gene>
    <name evidence="1" type="primary">164</name>
    <name evidence="1" type="ORF">SEA_SKOG_163</name>
</gene>
<dbReference type="KEGG" id="vg:64766645"/>
<dbReference type="EMBL" id="MN908687">
    <property type="protein sequence ID" value="QIG58315.1"/>
    <property type="molecule type" value="Genomic_DNA"/>
</dbReference>
<protein>
    <submittedName>
        <fullName evidence="1">Uncharacterized protein</fullName>
    </submittedName>
</protein>
<dbReference type="RefSeq" id="YP_010059413.1">
    <property type="nucleotide sequence ID" value="NC_054725.1"/>
</dbReference>
<name>A0A6G6XKD5_9CAUD</name>
<evidence type="ECO:0000313" key="1">
    <source>
        <dbReference type="EMBL" id="QIG58315.1"/>
    </source>
</evidence>
<dbReference type="Proteomes" id="UP000503093">
    <property type="component" value="Segment"/>
</dbReference>
<keyword evidence="2" id="KW-1185">Reference proteome</keyword>